<dbReference type="AlphaFoldDB" id="A0AAU7FBT9"/>
<dbReference type="KEGG" id="cmav:ABHF33_01630"/>
<dbReference type="EMBL" id="CP157355">
    <property type="protein sequence ID" value="XBM01008.1"/>
    <property type="molecule type" value="Genomic_DNA"/>
</dbReference>
<dbReference type="RefSeq" id="WP_348945329.1">
    <property type="nucleotide sequence ID" value="NZ_CP157355.1"/>
</dbReference>
<gene>
    <name evidence="1" type="ORF">ABHF33_01630</name>
</gene>
<protein>
    <submittedName>
        <fullName evidence="1">Uncharacterized protein</fullName>
    </submittedName>
</protein>
<reference evidence="1" key="1">
    <citation type="submission" date="2024-05" db="EMBL/GenBank/DDBJ databases">
        <authorList>
            <person name="Yang L."/>
            <person name="Pan L."/>
        </authorList>
    </citation>
    <scope>NUCLEOTIDE SEQUENCE</scope>
    <source>
        <strain evidence="1">FCG-7</strain>
    </source>
</reference>
<evidence type="ECO:0000313" key="1">
    <source>
        <dbReference type="EMBL" id="XBM01008.1"/>
    </source>
</evidence>
<accession>A0AAU7FBT9</accession>
<organism evidence="1">
    <name type="scientific">Chitinibacter mangrovi</name>
    <dbReference type="NCBI Taxonomy" id="3153927"/>
    <lineage>
        <taxon>Bacteria</taxon>
        <taxon>Pseudomonadati</taxon>
        <taxon>Pseudomonadota</taxon>
        <taxon>Betaproteobacteria</taxon>
        <taxon>Neisseriales</taxon>
        <taxon>Chitinibacteraceae</taxon>
        <taxon>Chitinibacter</taxon>
    </lineage>
</organism>
<name>A0AAU7FBT9_9NEIS</name>
<proteinExistence type="predicted"/>
<sequence>MTYQIFVLDVDSDTRNGNIVAWLVYTEEHVKSAVNNFSEVGTPPNGQQQLRLNRLAYRLLQLLPLSDPIWGGQDPRAAVKSLQTKGWLISVAPEHAERLLRAILPLARHLRLAIADLQTGIYFEPNEENKVIPEAALPTLQVLDPDMKPRNKPLTKAQIYEGFAERLVAPLAALGFSRYDPGYSPSCKFRREQNGVCCELSVMSEGRPHNLSAKIKFNVYSERAGMLRAKAEQDLLGVPAEKASHFNLVVSLPAAGEVWTKTGQTISYDFCRSIEEMNWLTEVALQRVPTMLKLSDSIAGINTLNREYLRKFSTTQNSLGQLFDYAYLIWGNQLAEFEELAARQLARQRETGSTYGFDVEKLIAYCRDTLKPDPDGLP</sequence>